<keyword evidence="1" id="KW-0539">Nucleus</keyword>
<keyword evidence="4" id="KW-1185">Reference proteome</keyword>
<dbReference type="PANTHER" id="PTHR37540">
    <property type="entry name" value="TRANSCRIPTION FACTOR (ACR-2), PUTATIVE-RELATED-RELATED"/>
    <property type="match status" value="1"/>
</dbReference>
<dbReference type="EMBL" id="JAGPYM010000004">
    <property type="protein sequence ID" value="KAH6895903.1"/>
    <property type="molecule type" value="Genomic_DNA"/>
</dbReference>
<dbReference type="InterPro" id="IPR021858">
    <property type="entry name" value="Fun_TF"/>
</dbReference>
<name>A0A9P8WB21_9HYPO</name>
<dbReference type="AlphaFoldDB" id="A0A9P8WB21"/>
<dbReference type="OrthoDB" id="4158087at2759"/>
<accession>A0A9P8WB21</accession>
<evidence type="ECO:0000256" key="2">
    <source>
        <dbReference type="SAM" id="MobiDB-lite"/>
    </source>
</evidence>
<sequence>MQKGFVFLNTSDAPGLGAAETKRMRAHVTRRNFAQRRQRIARQYQQDEALRQDQKKATRRDTTPYTDKKEGRMARTRPLPDPAIEVALLTSPTDTDICVRYLLEDIEPLVFPVGTQAPYGLTDKVWADLLISEPALLNASMFMKLRFFSEDPTTSITQRATVHICRAIATINKRLSAPRTCFSDGMLAAVFMLGTGERLANNQAAWKVHAEGLTQMIKLRLAHGSGFIPQWFSDLILYDSISESISSSQTHQTKHINALRANNSHIMAIVSSISRRINQLREMLDQYYRNPSYPTMLENQIEAHTAELHIDLGPLRDHETTYIGALGRSLELFLYLSWPPTPHADLEDFAEGLKNNLGSPYARSCSSFHVKIWQFLVGAVAIEHHTDTREFFVRELKRMFRALRIHNWLGVNMILERTFLPDSQLLRRFKCVGDELGLD</sequence>
<comment type="caution">
    <text evidence="3">The sequence shown here is derived from an EMBL/GenBank/DDBJ whole genome shotgun (WGS) entry which is preliminary data.</text>
</comment>
<gene>
    <name evidence="3" type="ORF">B0T10DRAFT_479143</name>
</gene>
<evidence type="ECO:0000256" key="1">
    <source>
        <dbReference type="ARBA" id="ARBA00023242"/>
    </source>
</evidence>
<dbReference type="Proteomes" id="UP000777438">
    <property type="component" value="Unassembled WGS sequence"/>
</dbReference>
<dbReference type="Pfam" id="PF11951">
    <property type="entry name" value="Fungal_trans_2"/>
    <property type="match status" value="1"/>
</dbReference>
<reference evidence="3 4" key="1">
    <citation type="journal article" date="2021" name="Nat. Commun.">
        <title>Genetic determinants of endophytism in the Arabidopsis root mycobiome.</title>
        <authorList>
            <person name="Mesny F."/>
            <person name="Miyauchi S."/>
            <person name="Thiergart T."/>
            <person name="Pickel B."/>
            <person name="Atanasova L."/>
            <person name="Karlsson M."/>
            <person name="Huettel B."/>
            <person name="Barry K.W."/>
            <person name="Haridas S."/>
            <person name="Chen C."/>
            <person name="Bauer D."/>
            <person name="Andreopoulos W."/>
            <person name="Pangilinan J."/>
            <person name="LaButti K."/>
            <person name="Riley R."/>
            <person name="Lipzen A."/>
            <person name="Clum A."/>
            <person name="Drula E."/>
            <person name="Henrissat B."/>
            <person name="Kohler A."/>
            <person name="Grigoriev I.V."/>
            <person name="Martin F.M."/>
            <person name="Hacquard S."/>
        </authorList>
    </citation>
    <scope>NUCLEOTIDE SEQUENCE [LARGE SCALE GENOMIC DNA]</scope>
    <source>
        <strain evidence="3 4">MPI-CAGE-CH-0241</strain>
    </source>
</reference>
<organism evidence="3 4">
    <name type="scientific">Thelonectria olida</name>
    <dbReference type="NCBI Taxonomy" id="1576542"/>
    <lineage>
        <taxon>Eukaryota</taxon>
        <taxon>Fungi</taxon>
        <taxon>Dikarya</taxon>
        <taxon>Ascomycota</taxon>
        <taxon>Pezizomycotina</taxon>
        <taxon>Sordariomycetes</taxon>
        <taxon>Hypocreomycetidae</taxon>
        <taxon>Hypocreales</taxon>
        <taxon>Nectriaceae</taxon>
        <taxon>Thelonectria</taxon>
    </lineage>
</organism>
<proteinExistence type="predicted"/>
<feature type="region of interest" description="Disordered" evidence="2">
    <location>
        <begin position="43"/>
        <end position="76"/>
    </location>
</feature>
<dbReference type="PANTHER" id="PTHR37540:SF5">
    <property type="entry name" value="TRANSCRIPTION FACTOR DOMAIN-CONTAINING PROTEIN"/>
    <property type="match status" value="1"/>
</dbReference>
<evidence type="ECO:0000313" key="3">
    <source>
        <dbReference type="EMBL" id="KAH6895903.1"/>
    </source>
</evidence>
<evidence type="ECO:0000313" key="4">
    <source>
        <dbReference type="Proteomes" id="UP000777438"/>
    </source>
</evidence>
<protein>
    <submittedName>
        <fullName evidence="3">Uncharacterized protein</fullName>
    </submittedName>
</protein>
<feature type="compositionally biased region" description="Basic and acidic residues" evidence="2">
    <location>
        <begin position="48"/>
        <end position="73"/>
    </location>
</feature>